<dbReference type="GO" id="GO:0005737">
    <property type="term" value="C:cytoplasm"/>
    <property type="evidence" value="ECO:0007669"/>
    <property type="project" value="UniProtKB-SubCell"/>
</dbReference>
<feature type="active site" description="Proton donor/acceptor" evidence="7">
    <location>
        <position position="148"/>
    </location>
</feature>
<dbReference type="EC" id="2.7.2.1" evidence="7"/>
<feature type="binding site" evidence="7">
    <location>
        <position position="7"/>
    </location>
    <ligand>
        <name>Mg(2+)</name>
        <dbReference type="ChEBI" id="CHEBI:18420"/>
    </ligand>
</feature>
<comment type="subcellular location">
    <subcellularLocation>
        <location evidence="7">Cytoplasm</location>
    </subcellularLocation>
</comment>
<gene>
    <name evidence="9" type="primary">ackA_2</name>
    <name evidence="7" type="synonym">ackA</name>
    <name evidence="9" type="ORF">ERS852471_00396</name>
</gene>
<dbReference type="PROSITE" id="PS01076">
    <property type="entry name" value="ACETATE_KINASE_2"/>
    <property type="match status" value="1"/>
</dbReference>
<feature type="binding site" evidence="7">
    <location>
        <begin position="331"/>
        <end position="335"/>
    </location>
    <ligand>
        <name>ATP</name>
        <dbReference type="ChEBI" id="CHEBI:30616"/>
    </ligand>
</feature>
<feature type="binding site" evidence="7">
    <location>
        <position position="14"/>
    </location>
    <ligand>
        <name>ATP</name>
        <dbReference type="ChEBI" id="CHEBI:30616"/>
    </ligand>
</feature>
<evidence type="ECO:0000256" key="1">
    <source>
        <dbReference type="ARBA" id="ARBA00008748"/>
    </source>
</evidence>
<keyword evidence="7" id="KW-0460">Magnesium</keyword>
<evidence type="ECO:0000256" key="2">
    <source>
        <dbReference type="ARBA" id="ARBA00022490"/>
    </source>
</evidence>
<comment type="similarity">
    <text evidence="1 7 8">Belongs to the acetokinase family.</text>
</comment>
<dbReference type="AlphaFoldDB" id="A0A173Z5V9"/>
<evidence type="ECO:0000256" key="3">
    <source>
        <dbReference type="ARBA" id="ARBA00022679"/>
    </source>
</evidence>
<protein>
    <recommendedName>
        <fullName evidence="7">Acetate kinase</fullName>
        <ecNumber evidence="7">2.7.2.1</ecNumber>
    </recommendedName>
    <alternativeName>
        <fullName evidence="7">Acetokinase</fullName>
    </alternativeName>
</protein>
<dbReference type="RefSeq" id="WP_055263389.1">
    <property type="nucleotide sequence ID" value="NZ_CABIXQ010000002.1"/>
</dbReference>
<dbReference type="HAMAP" id="MF_00020">
    <property type="entry name" value="Acetate_kinase"/>
    <property type="match status" value="1"/>
</dbReference>
<dbReference type="Gene3D" id="3.30.420.40">
    <property type="match status" value="2"/>
</dbReference>
<dbReference type="GO" id="GO:0008776">
    <property type="term" value="F:acetate kinase activity"/>
    <property type="evidence" value="ECO:0007669"/>
    <property type="project" value="UniProtKB-UniRule"/>
</dbReference>
<comment type="catalytic activity">
    <reaction evidence="7">
        <text>acetate + ATP = acetyl phosphate + ADP</text>
        <dbReference type="Rhea" id="RHEA:11352"/>
        <dbReference type="ChEBI" id="CHEBI:22191"/>
        <dbReference type="ChEBI" id="CHEBI:30089"/>
        <dbReference type="ChEBI" id="CHEBI:30616"/>
        <dbReference type="ChEBI" id="CHEBI:456216"/>
        <dbReference type="EC" id="2.7.2.1"/>
    </reaction>
</comment>
<keyword evidence="7" id="KW-0479">Metal-binding</keyword>
<keyword evidence="4 7" id="KW-0547">Nucleotide-binding</keyword>
<dbReference type="GO" id="GO:0005524">
    <property type="term" value="F:ATP binding"/>
    <property type="evidence" value="ECO:0007669"/>
    <property type="project" value="UniProtKB-KW"/>
</dbReference>
<dbReference type="PANTHER" id="PTHR21060:SF15">
    <property type="entry name" value="ACETATE KINASE-RELATED"/>
    <property type="match status" value="1"/>
</dbReference>
<dbReference type="NCBIfam" id="TIGR00016">
    <property type="entry name" value="ackA"/>
    <property type="match status" value="1"/>
</dbReference>
<evidence type="ECO:0000256" key="4">
    <source>
        <dbReference type="ARBA" id="ARBA00022741"/>
    </source>
</evidence>
<comment type="pathway">
    <text evidence="7">Metabolic intermediate biosynthesis; acetyl-CoA biosynthesis; acetyl-CoA from acetate: step 1/2.</text>
</comment>
<keyword evidence="2 7" id="KW-0963">Cytoplasm</keyword>
<dbReference type="UniPathway" id="UPA00340">
    <property type="reaction ID" value="UER00458"/>
</dbReference>
<dbReference type="GO" id="GO:0000287">
    <property type="term" value="F:magnesium ion binding"/>
    <property type="evidence" value="ECO:0007669"/>
    <property type="project" value="UniProtKB-UniRule"/>
</dbReference>
<proteinExistence type="inferred from homology"/>
<feature type="binding site" evidence="7">
    <location>
        <begin position="208"/>
        <end position="212"/>
    </location>
    <ligand>
        <name>ATP</name>
        <dbReference type="ChEBI" id="CHEBI:30616"/>
    </ligand>
</feature>
<dbReference type="PIRSF" id="PIRSF000722">
    <property type="entry name" value="Acetate_prop_kin"/>
    <property type="match status" value="1"/>
</dbReference>
<dbReference type="SUPFAM" id="SSF53067">
    <property type="entry name" value="Actin-like ATPase domain"/>
    <property type="match status" value="2"/>
</dbReference>
<dbReference type="PRINTS" id="PR00471">
    <property type="entry name" value="ACETATEKNASE"/>
</dbReference>
<comment type="function">
    <text evidence="7">Catalyzes the formation of acetyl phosphate from acetate and ATP. Can also catalyze the reverse reaction.</text>
</comment>
<dbReference type="InterPro" id="IPR000890">
    <property type="entry name" value="Aliphatic_acid_kin_short-chain"/>
</dbReference>
<dbReference type="InterPro" id="IPR023865">
    <property type="entry name" value="Aliphatic_acid_kinase_CS"/>
</dbReference>
<dbReference type="InterPro" id="IPR043129">
    <property type="entry name" value="ATPase_NBD"/>
</dbReference>
<dbReference type="Pfam" id="PF00871">
    <property type="entry name" value="Acetate_kinase"/>
    <property type="match status" value="1"/>
</dbReference>
<dbReference type="GO" id="GO:0006085">
    <property type="term" value="P:acetyl-CoA biosynthetic process"/>
    <property type="evidence" value="ECO:0007669"/>
    <property type="project" value="UniProtKB-UniRule"/>
</dbReference>
<evidence type="ECO:0000256" key="6">
    <source>
        <dbReference type="ARBA" id="ARBA00022840"/>
    </source>
</evidence>
<evidence type="ECO:0000256" key="8">
    <source>
        <dbReference type="RuleBase" id="RU003835"/>
    </source>
</evidence>
<name>A0A173Z5V9_9CLOT</name>
<dbReference type="GO" id="GO:0006083">
    <property type="term" value="P:acetate metabolic process"/>
    <property type="evidence" value="ECO:0007669"/>
    <property type="project" value="TreeGrafter"/>
</dbReference>
<reference evidence="9 10" key="1">
    <citation type="submission" date="2015-09" db="EMBL/GenBank/DDBJ databases">
        <authorList>
            <consortium name="Pathogen Informatics"/>
        </authorList>
    </citation>
    <scope>NUCLEOTIDE SEQUENCE [LARGE SCALE GENOMIC DNA]</scope>
    <source>
        <strain evidence="9 10">2789STDY5834856</strain>
    </source>
</reference>
<dbReference type="PROSITE" id="PS01075">
    <property type="entry name" value="ACETATE_KINASE_1"/>
    <property type="match status" value="1"/>
</dbReference>
<dbReference type="InterPro" id="IPR004372">
    <property type="entry name" value="Ac/propionate_kinase"/>
</dbReference>
<dbReference type="PANTHER" id="PTHR21060">
    <property type="entry name" value="ACETATE KINASE"/>
    <property type="match status" value="1"/>
</dbReference>
<feature type="binding site" evidence="7">
    <location>
        <position position="91"/>
    </location>
    <ligand>
        <name>substrate</name>
    </ligand>
</feature>
<keyword evidence="6 7" id="KW-0067">ATP-binding</keyword>
<organism evidence="9 10">
    <name type="scientific">Clostridium disporicum</name>
    <dbReference type="NCBI Taxonomy" id="84024"/>
    <lineage>
        <taxon>Bacteria</taxon>
        <taxon>Bacillati</taxon>
        <taxon>Bacillota</taxon>
        <taxon>Clostridia</taxon>
        <taxon>Eubacteriales</taxon>
        <taxon>Clostridiaceae</taxon>
        <taxon>Clostridium</taxon>
    </lineage>
</organism>
<comment type="cofactor">
    <cofactor evidence="7">
        <name>Mg(2+)</name>
        <dbReference type="ChEBI" id="CHEBI:18420"/>
    </cofactor>
    <cofactor evidence="7">
        <name>Mn(2+)</name>
        <dbReference type="ChEBI" id="CHEBI:29035"/>
    </cofactor>
    <text evidence="7">Mg(2+). Can also accept Mn(2+).</text>
</comment>
<evidence type="ECO:0000313" key="9">
    <source>
        <dbReference type="EMBL" id="CUN71772.1"/>
    </source>
</evidence>
<dbReference type="CDD" id="cd24010">
    <property type="entry name" value="ASKHA_NBD_AcK_PK"/>
    <property type="match status" value="1"/>
</dbReference>
<keyword evidence="5 7" id="KW-0418">Kinase</keyword>
<sequence length="400" mass="44037">MKTLVINCGSSSLKYQLIDMSTEESMVQGLVERIGIEGSQLTQKVEGREKYIIKAEIKDHKDAIKLVLEALIDEKHGVIKSMDEIAAVGHRVVHGGEKYSESVVLTEEVLKSVEECNALAPLHNPPNIIGIRACMELMPNVPMVGVFDTAFHQTMPKEAYICPLPYELYEKYGIRKYGFHGTSHKYVSNKVAEVMNKDIKDLKIVTCHLGNGCSLAAIKGGKSIDTSMGFTPLAGVMMGTRSGSIDPSVIGFLIKEKGYTMQEVDDLLNKKSGVLGISGISSDFRDVRDAAEQGNERAKLALDVFHYKVRAQIASYAGVMGGIDVIVFTAGIGENASLTRRESLKGLEFLGFELDNERNETRGEIQEISTDDSRVKVYVIPTNEELMIARDTVKLVENIK</sequence>
<dbReference type="OrthoDB" id="9802453at2"/>
<dbReference type="Proteomes" id="UP000095594">
    <property type="component" value="Unassembled WGS sequence"/>
</dbReference>
<keyword evidence="3 7" id="KW-0808">Transferase</keyword>
<feature type="site" description="Transition state stabilizer" evidence="7">
    <location>
        <position position="180"/>
    </location>
</feature>
<evidence type="ECO:0000256" key="7">
    <source>
        <dbReference type="HAMAP-Rule" id="MF_00020"/>
    </source>
</evidence>
<evidence type="ECO:0000313" key="10">
    <source>
        <dbReference type="Proteomes" id="UP000095594"/>
    </source>
</evidence>
<accession>A0A173Z5V9</accession>
<feature type="binding site" evidence="7">
    <location>
        <begin position="283"/>
        <end position="285"/>
    </location>
    <ligand>
        <name>ATP</name>
        <dbReference type="ChEBI" id="CHEBI:30616"/>
    </ligand>
</feature>
<feature type="site" description="Transition state stabilizer" evidence="7">
    <location>
        <position position="241"/>
    </location>
</feature>
<evidence type="ECO:0000256" key="5">
    <source>
        <dbReference type="ARBA" id="ARBA00022777"/>
    </source>
</evidence>
<comment type="subunit">
    <text evidence="7">Homodimer.</text>
</comment>
<dbReference type="EMBL" id="CYZX01000002">
    <property type="protein sequence ID" value="CUN71772.1"/>
    <property type="molecule type" value="Genomic_DNA"/>
</dbReference>
<feature type="binding site" evidence="7">
    <location>
        <position position="384"/>
    </location>
    <ligand>
        <name>Mg(2+)</name>
        <dbReference type="ChEBI" id="CHEBI:18420"/>
    </ligand>
</feature>